<evidence type="ECO:0000313" key="4">
    <source>
        <dbReference type="Proteomes" id="UP000198318"/>
    </source>
</evidence>
<dbReference type="Pfam" id="PF04149">
    <property type="entry name" value="DUF397"/>
    <property type="match status" value="1"/>
</dbReference>
<proteinExistence type="predicted"/>
<organism evidence="3 4">
    <name type="scientific">Actinomadura meyerae</name>
    <dbReference type="NCBI Taxonomy" id="240840"/>
    <lineage>
        <taxon>Bacteria</taxon>
        <taxon>Bacillati</taxon>
        <taxon>Actinomycetota</taxon>
        <taxon>Actinomycetes</taxon>
        <taxon>Streptosporangiales</taxon>
        <taxon>Thermomonosporaceae</taxon>
        <taxon>Actinomadura</taxon>
    </lineage>
</organism>
<dbReference type="AlphaFoldDB" id="A0A239D0G1"/>
<dbReference type="EMBL" id="FZOR01000002">
    <property type="protein sequence ID" value="SNS25508.1"/>
    <property type="molecule type" value="Genomic_DNA"/>
</dbReference>
<dbReference type="InterPro" id="IPR007278">
    <property type="entry name" value="DUF397"/>
</dbReference>
<sequence>MTTSGVSGVQWRKSSHSGHQGGECVEVAALASTVGVRDSKDPGGVRLVFGVGEWRAFAGRVKAGEFDTEG</sequence>
<reference evidence="3 4" key="1">
    <citation type="submission" date="2017-06" db="EMBL/GenBank/DDBJ databases">
        <authorList>
            <person name="Kim H.J."/>
            <person name="Triplett B.A."/>
        </authorList>
    </citation>
    <scope>NUCLEOTIDE SEQUENCE [LARGE SCALE GENOMIC DNA]</scope>
    <source>
        <strain evidence="3 4">DSM 44715</strain>
    </source>
</reference>
<dbReference type="RefSeq" id="WP_089324339.1">
    <property type="nucleotide sequence ID" value="NZ_FZOR01000002.1"/>
</dbReference>
<feature type="domain" description="DUF397" evidence="2">
    <location>
        <begin position="9"/>
        <end position="62"/>
    </location>
</feature>
<dbReference type="OrthoDB" id="3432106at2"/>
<evidence type="ECO:0000256" key="1">
    <source>
        <dbReference type="SAM" id="MobiDB-lite"/>
    </source>
</evidence>
<evidence type="ECO:0000313" key="3">
    <source>
        <dbReference type="EMBL" id="SNS25508.1"/>
    </source>
</evidence>
<evidence type="ECO:0000259" key="2">
    <source>
        <dbReference type="Pfam" id="PF04149"/>
    </source>
</evidence>
<feature type="region of interest" description="Disordered" evidence="1">
    <location>
        <begin position="1"/>
        <end position="20"/>
    </location>
</feature>
<protein>
    <recommendedName>
        <fullName evidence="2">DUF397 domain-containing protein</fullName>
    </recommendedName>
</protein>
<keyword evidence="4" id="KW-1185">Reference proteome</keyword>
<name>A0A239D0G1_9ACTN</name>
<gene>
    <name evidence="3" type="ORF">SAMN05443665_100239</name>
</gene>
<accession>A0A239D0G1</accession>
<dbReference type="Proteomes" id="UP000198318">
    <property type="component" value="Unassembled WGS sequence"/>
</dbReference>